<dbReference type="Proteomes" id="UP000887576">
    <property type="component" value="Unplaced"/>
</dbReference>
<sequence length="229" mass="25670">MKGSDTSIQHQNQCAKKENDSYQPPDDFYKVFAVKNLDEKHLSKSMEESIHFNVNPVTTTVNAKGLNNSTLEEKRRPHTATAGTTSMTKFNFPSTTDASSLIFSPPNTVPFRQRLITQPDPSTYVAPMKAAGDGTTQEGVQVKLNQLHECISKGLISEAGLKKLNYIVDEIDRELYDEAWGDFEQFVAKFPAEAAGWSQGLRILLIELRRNAHKQFPHRSGSAEIRKTK</sequence>
<dbReference type="WBParaSite" id="JU765_v2.g14901.t1">
    <property type="protein sequence ID" value="JU765_v2.g14901.t1"/>
    <property type="gene ID" value="JU765_v2.g14901"/>
</dbReference>
<evidence type="ECO:0000313" key="1">
    <source>
        <dbReference type="Proteomes" id="UP000887576"/>
    </source>
</evidence>
<evidence type="ECO:0000313" key="2">
    <source>
        <dbReference type="WBParaSite" id="JU765_v2.g14901.t1"/>
    </source>
</evidence>
<reference evidence="2" key="1">
    <citation type="submission" date="2022-11" db="UniProtKB">
        <authorList>
            <consortium name="WormBaseParasite"/>
        </authorList>
    </citation>
    <scope>IDENTIFICATION</scope>
</reference>
<name>A0AC34QBW9_9BILA</name>
<organism evidence="1 2">
    <name type="scientific">Panagrolaimus sp. JU765</name>
    <dbReference type="NCBI Taxonomy" id="591449"/>
    <lineage>
        <taxon>Eukaryota</taxon>
        <taxon>Metazoa</taxon>
        <taxon>Ecdysozoa</taxon>
        <taxon>Nematoda</taxon>
        <taxon>Chromadorea</taxon>
        <taxon>Rhabditida</taxon>
        <taxon>Tylenchina</taxon>
        <taxon>Panagrolaimomorpha</taxon>
        <taxon>Panagrolaimoidea</taxon>
        <taxon>Panagrolaimidae</taxon>
        <taxon>Panagrolaimus</taxon>
    </lineage>
</organism>
<proteinExistence type="predicted"/>
<accession>A0AC34QBW9</accession>
<protein>
    <submittedName>
        <fullName evidence="2">Uncharacterized protein</fullName>
    </submittedName>
</protein>